<feature type="region of interest" description="Disordered" evidence="6">
    <location>
        <begin position="1"/>
        <end position="21"/>
    </location>
</feature>
<reference evidence="7" key="1">
    <citation type="journal article" date="2021" name="PeerJ">
        <title>Extensive microbial diversity within the chicken gut microbiome revealed by metagenomics and culture.</title>
        <authorList>
            <person name="Gilroy R."/>
            <person name="Ravi A."/>
            <person name="Getino M."/>
            <person name="Pursley I."/>
            <person name="Horton D.L."/>
            <person name="Alikhan N.F."/>
            <person name="Baker D."/>
            <person name="Gharbi K."/>
            <person name="Hall N."/>
            <person name="Watson M."/>
            <person name="Adriaenssens E.M."/>
            <person name="Foster-Nyarko E."/>
            <person name="Jarju S."/>
            <person name="Secka A."/>
            <person name="Antonio M."/>
            <person name="Oren A."/>
            <person name="Chaudhuri R.R."/>
            <person name="La Ragione R."/>
            <person name="Hildebrand F."/>
            <person name="Pallen M.J."/>
        </authorList>
    </citation>
    <scope>NUCLEOTIDE SEQUENCE</scope>
    <source>
        <strain evidence="7">ChiW4-1371</strain>
    </source>
</reference>
<dbReference type="EMBL" id="DXAQ01000004">
    <property type="protein sequence ID" value="HIZ88359.1"/>
    <property type="molecule type" value="Genomic_DNA"/>
</dbReference>
<dbReference type="AlphaFoldDB" id="A0A9D2GSH6"/>
<evidence type="ECO:0000313" key="8">
    <source>
        <dbReference type="Proteomes" id="UP000824176"/>
    </source>
</evidence>
<keyword evidence="2 5" id="KW-0689">Ribosomal protein</keyword>
<dbReference type="NCBIfam" id="TIGR01031">
    <property type="entry name" value="rpmF_bact"/>
    <property type="match status" value="1"/>
</dbReference>
<evidence type="ECO:0000313" key="7">
    <source>
        <dbReference type="EMBL" id="HIZ88359.1"/>
    </source>
</evidence>
<proteinExistence type="inferred from homology"/>
<evidence type="ECO:0000256" key="3">
    <source>
        <dbReference type="ARBA" id="ARBA00023274"/>
    </source>
</evidence>
<dbReference type="InterPro" id="IPR002677">
    <property type="entry name" value="Ribosomal_bL32"/>
</dbReference>
<dbReference type="GO" id="GO:0015934">
    <property type="term" value="C:large ribosomal subunit"/>
    <property type="evidence" value="ECO:0007669"/>
    <property type="project" value="InterPro"/>
</dbReference>
<comment type="caution">
    <text evidence="7">The sequence shown here is derived from an EMBL/GenBank/DDBJ whole genome shotgun (WGS) entry which is preliminary data.</text>
</comment>
<evidence type="ECO:0000256" key="2">
    <source>
        <dbReference type="ARBA" id="ARBA00022980"/>
    </source>
</evidence>
<organism evidence="7 8">
    <name type="scientific">Candidatus Mucispirillum faecigallinarum</name>
    <dbReference type="NCBI Taxonomy" id="2838699"/>
    <lineage>
        <taxon>Bacteria</taxon>
        <taxon>Pseudomonadati</taxon>
        <taxon>Deferribacterota</taxon>
        <taxon>Deferribacteres</taxon>
        <taxon>Deferribacterales</taxon>
        <taxon>Mucispirillaceae</taxon>
        <taxon>Mucispirillum</taxon>
    </lineage>
</organism>
<keyword evidence="3 5" id="KW-0687">Ribonucleoprotein</keyword>
<dbReference type="InterPro" id="IPR011332">
    <property type="entry name" value="Ribosomal_zn-bd"/>
</dbReference>
<dbReference type="PANTHER" id="PTHR35534:SF1">
    <property type="entry name" value="LARGE RIBOSOMAL SUBUNIT PROTEIN BL32"/>
    <property type="match status" value="1"/>
</dbReference>
<dbReference type="InterPro" id="IPR044957">
    <property type="entry name" value="Ribosomal_bL32_bact"/>
</dbReference>
<dbReference type="GO" id="GO:0003735">
    <property type="term" value="F:structural constituent of ribosome"/>
    <property type="evidence" value="ECO:0007669"/>
    <property type="project" value="InterPro"/>
</dbReference>
<dbReference type="GO" id="GO:0006412">
    <property type="term" value="P:translation"/>
    <property type="evidence" value="ECO:0007669"/>
    <property type="project" value="UniProtKB-UniRule"/>
</dbReference>
<evidence type="ECO:0000256" key="1">
    <source>
        <dbReference type="ARBA" id="ARBA00008560"/>
    </source>
</evidence>
<evidence type="ECO:0000256" key="5">
    <source>
        <dbReference type="HAMAP-Rule" id="MF_00340"/>
    </source>
</evidence>
<dbReference type="Pfam" id="PF01783">
    <property type="entry name" value="Ribosomal_L32p"/>
    <property type="match status" value="1"/>
</dbReference>
<dbReference type="HAMAP" id="MF_00340">
    <property type="entry name" value="Ribosomal_bL32"/>
    <property type="match status" value="1"/>
</dbReference>
<dbReference type="SUPFAM" id="SSF57829">
    <property type="entry name" value="Zn-binding ribosomal proteins"/>
    <property type="match status" value="1"/>
</dbReference>
<protein>
    <recommendedName>
        <fullName evidence="4 5">Large ribosomal subunit protein bL32</fullName>
    </recommendedName>
</protein>
<feature type="compositionally biased region" description="Basic residues" evidence="6">
    <location>
        <begin position="1"/>
        <end position="20"/>
    </location>
</feature>
<reference evidence="7" key="2">
    <citation type="submission" date="2021-04" db="EMBL/GenBank/DDBJ databases">
        <authorList>
            <person name="Gilroy R."/>
        </authorList>
    </citation>
    <scope>NUCLEOTIDE SEQUENCE</scope>
    <source>
        <strain evidence="7">ChiW4-1371</strain>
    </source>
</reference>
<evidence type="ECO:0000256" key="6">
    <source>
        <dbReference type="SAM" id="MobiDB-lite"/>
    </source>
</evidence>
<name>A0A9D2GSH6_9BACT</name>
<accession>A0A9D2GSH6</accession>
<evidence type="ECO:0000256" key="4">
    <source>
        <dbReference type="ARBA" id="ARBA00035178"/>
    </source>
</evidence>
<dbReference type="Proteomes" id="UP000824176">
    <property type="component" value="Unassembled WGS sequence"/>
</dbReference>
<dbReference type="PANTHER" id="PTHR35534">
    <property type="entry name" value="50S RIBOSOMAL PROTEIN L32"/>
    <property type="match status" value="1"/>
</dbReference>
<sequence>MPNPKHKTTKSKVGMRRSHHQPSTLLGVKCDNCGELKQAHTVCPSCGTYKGRKVVADTKEV</sequence>
<gene>
    <name evidence="5 7" type="primary">rpmF</name>
    <name evidence="7" type="ORF">H9804_00290</name>
</gene>
<comment type="similarity">
    <text evidence="1 5">Belongs to the bacterial ribosomal protein bL32 family.</text>
</comment>